<name>A0A6I6E7C4_THETI</name>
<evidence type="ECO:0000256" key="1">
    <source>
        <dbReference type="SAM" id="SignalP"/>
    </source>
</evidence>
<feature type="chain" id="PRO_5026099404" evidence="1">
    <location>
        <begin position="26"/>
        <end position="193"/>
    </location>
</feature>
<organism evidence="2 3">
    <name type="scientific">Thermochromatium tepidum ATCC 43061</name>
    <dbReference type="NCBI Taxonomy" id="316276"/>
    <lineage>
        <taxon>Bacteria</taxon>
        <taxon>Pseudomonadati</taxon>
        <taxon>Pseudomonadota</taxon>
        <taxon>Gammaproteobacteria</taxon>
        <taxon>Chromatiales</taxon>
        <taxon>Chromatiaceae</taxon>
        <taxon>Thermochromatium</taxon>
    </lineage>
</organism>
<dbReference type="Pfam" id="PF09626">
    <property type="entry name" value="DHC"/>
    <property type="match status" value="1"/>
</dbReference>
<dbReference type="Proteomes" id="UP000426424">
    <property type="component" value="Chromosome"/>
</dbReference>
<reference evidence="2 3" key="1">
    <citation type="submission" date="2019-12" db="EMBL/GenBank/DDBJ databases">
        <title>The complete genome of the thermophilic, anoxygenic phototrophic gammaproteobacterium Thermochromatium tepidum.</title>
        <authorList>
            <person name="Sattley W.M."/>
            <person name="Swingley W.D."/>
            <person name="Burchell B.M."/>
            <person name="Gurbani S.A."/>
            <person name="Kujawa C.M."/>
            <person name="Nuccio D.A."/>
            <person name="Schladweiler J."/>
            <person name="Shaffer K.N."/>
            <person name="Stokes L.M."/>
            <person name="Touchman J.W."/>
            <person name="Blankenship R.E."/>
            <person name="Madigan M.T."/>
        </authorList>
    </citation>
    <scope>NUCLEOTIDE SEQUENCE [LARGE SCALE GENOMIC DNA]</scope>
    <source>
        <strain evidence="2 3">ATCC 43061</strain>
    </source>
</reference>
<accession>A0A6I6E7C4</accession>
<sequence>MPIRPSIPRPVLAGLLLVATGAALAATEDAPQDGRPWLLRLFPNIAPATQPAYLEECGSCHLAYPPGVLPAASWDRILAPESLADHYGDDTSLPDDLVAELRTYLMTNAADRSARIRERAFAVPDPAGSDTELPRITATPYFIRKHHRIPGSLVTDNPEVGSFSQCNHCHIGAEAGIFDERLVEIPGFGRWKD</sequence>
<evidence type="ECO:0000313" key="2">
    <source>
        <dbReference type="EMBL" id="QGU33772.1"/>
    </source>
</evidence>
<keyword evidence="3" id="KW-1185">Reference proteome</keyword>
<dbReference type="EMBL" id="CP039268">
    <property type="protein sequence ID" value="QGU33772.1"/>
    <property type="molecule type" value="Genomic_DNA"/>
</dbReference>
<evidence type="ECO:0000313" key="3">
    <source>
        <dbReference type="Proteomes" id="UP000426424"/>
    </source>
</evidence>
<feature type="signal peptide" evidence="1">
    <location>
        <begin position="1"/>
        <end position="25"/>
    </location>
</feature>
<dbReference type="RefSeq" id="WP_153975960.1">
    <property type="nucleotide sequence ID" value="NZ_CP039268.1"/>
</dbReference>
<dbReference type="InterPro" id="IPR018588">
    <property type="entry name" value="Dihaem_cytochrome-c"/>
</dbReference>
<keyword evidence="1" id="KW-0732">Signal</keyword>
<gene>
    <name evidence="2" type="ORF">E6P07_12795</name>
</gene>
<dbReference type="OrthoDB" id="5296814at2"/>
<proteinExistence type="predicted"/>
<protein>
    <submittedName>
        <fullName evidence="2">Cytochrome C</fullName>
    </submittedName>
</protein>
<dbReference type="AlphaFoldDB" id="A0A6I6E7C4"/>
<dbReference type="KEGG" id="ttp:E6P07_12795"/>